<gene>
    <name evidence="3" type="ORF">B0F87_102279</name>
</gene>
<keyword evidence="2" id="KW-0812">Transmembrane</keyword>
<dbReference type="AlphaFoldDB" id="A0A2S6HI59"/>
<accession>A0A2S6HI59</accession>
<evidence type="ECO:0000256" key="1">
    <source>
        <dbReference type="SAM" id="Coils"/>
    </source>
</evidence>
<dbReference type="RefSeq" id="WP_104427896.1">
    <property type="nucleotide sequence ID" value="NZ_PTIZ01000002.1"/>
</dbReference>
<evidence type="ECO:0008006" key="5">
    <source>
        <dbReference type="Google" id="ProtNLM"/>
    </source>
</evidence>
<dbReference type="Proteomes" id="UP000240010">
    <property type="component" value="Unassembled WGS sequence"/>
</dbReference>
<comment type="caution">
    <text evidence="3">The sequence shown here is derived from an EMBL/GenBank/DDBJ whole genome shotgun (WGS) entry which is preliminary data.</text>
</comment>
<reference evidence="3 4" key="1">
    <citation type="submission" date="2018-02" db="EMBL/GenBank/DDBJ databases">
        <title>Subsurface microbial communities from deep shales in Ohio and West Virginia, USA.</title>
        <authorList>
            <person name="Wrighton K."/>
        </authorList>
    </citation>
    <scope>NUCLEOTIDE SEQUENCE [LARGE SCALE GENOMIC DNA]</scope>
    <source>
        <strain evidence="3 4">OWC-DMM</strain>
    </source>
</reference>
<evidence type="ECO:0000256" key="2">
    <source>
        <dbReference type="SAM" id="Phobius"/>
    </source>
</evidence>
<dbReference type="EMBL" id="PTIZ01000002">
    <property type="protein sequence ID" value="PPK77172.1"/>
    <property type="molecule type" value="Genomic_DNA"/>
</dbReference>
<name>A0A2S6HI59_9GAMM</name>
<evidence type="ECO:0000313" key="4">
    <source>
        <dbReference type="Proteomes" id="UP000240010"/>
    </source>
</evidence>
<evidence type="ECO:0000313" key="3">
    <source>
        <dbReference type="EMBL" id="PPK77172.1"/>
    </source>
</evidence>
<proteinExistence type="predicted"/>
<keyword evidence="2" id="KW-1133">Transmembrane helix</keyword>
<feature type="transmembrane region" description="Helical" evidence="2">
    <location>
        <begin position="12"/>
        <end position="33"/>
    </location>
</feature>
<feature type="coiled-coil region" evidence="1">
    <location>
        <begin position="31"/>
        <end position="58"/>
    </location>
</feature>
<organism evidence="3 4">
    <name type="scientific">Methylobacter tundripaludum</name>
    <dbReference type="NCBI Taxonomy" id="173365"/>
    <lineage>
        <taxon>Bacteria</taxon>
        <taxon>Pseudomonadati</taxon>
        <taxon>Pseudomonadota</taxon>
        <taxon>Gammaproteobacteria</taxon>
        <taxon>Methylococcales</taxon>
        <taxon>Methylococcaceae</taxon>
        <taxon>Methylobacter</taxon>
    </lineage>
</organism>
<protein>
    <recommendedName>
        <fullName evidence="5">SmpA/OmlA family protein</fullName>
    </recommendedName>
</protein>
<sequence>MNIFLYHHVAGLVRHVFLMSTISLFCYSGNVLAQATEIQELRLEVEALKKRVQELQSTNPVKAPNVKTRKVTGNPWHALQVNISKAEVTSLLGKPGKIHKWKTGEAWYFPNSKGGEVDFDVNDKVSGWLEP</sequence>
<keyword evidence="1" id="KW-0175">Coiled coil</keyword>
<keyword evidence="2" id="KW-0472">Membrane</keyword>